<keyword evidence="2" id="KW-1185">Reference proteome</keyword>
<dbReference type="Proteomes" id="UP001501371">
    <property type="component" value="Unassembled WGS sequence"/>
</dbReference>
<organism evidence="1 2">
    <name type="scientific">Streptomyces hebeiensis</name>
    <dbReference type="NCBI Taxonomy" id="229486"/>
    <lineage>
        <taxon>Bacteria</taxon>
        <taxon>Bacillati</taxon>
        <taxon>Actinomycetota</taxon>
        <taxon>Actinomycetes</taxon>
        <taxon>Kitasatosporales</taxon>
        <taxon>Streptomycetaceae</taxon>
        <taxon>Streptomyces</taxon>
    </lineage>
</organism>
<gene>
    <name evidence="1" type="ORF">GCM10009654_04950</name>
</gene>
<name>A0ABN1UHU7_9ACTN</name>
<reference evidence="1 2" key="1">
    <citation type="journal article" date="2019" name="Int. J. Syst. Evol. Microbiol.">
        <title>The Global Catalogue of Microorganisms (GCM) 10K type strain sequencing project: providing services to taxonomists for standard genome sequencing and annotation.</title>
        <authorList>
            <consortium name="The Broad Institute Genomics Platform"/>
            <consortium name="The Broad Institute Genome Sequencing Center for Infectious Disease"/>
            <person name="Wu L."/>
            <person name="Ma J."/>
        </authorList>
    </citation>
    <scope>NUCLEOTIDE SEQUENCE [LARGE SCALE GENOMIC DNA]</scope>
    <source>
        <strain evidence="1 2">JCM 12696</strain>
    </source>
</reference>
<accession>A0ABN1UHU7</accession>
<proteinExistence type="predicted"/>
<evidence type="ECO:0000313" key="2">
    <source>
        <dbReference type="Proteomes" id="UP001501371"/>
    </source>
</evidence>
<sequence length="63" mass="6703">MWSVVAWWVVVTTALSLLSMGLGQGPNVPGCAASAAFFVALGEAGHWLRSRYARRAVRGREAG</sequence>
<evidence type="ECO:0000313" key="1">
    <source>
        <dbReference type="EMBL" id="GAA1152456.1"/>
    </source>
</evidence>
<protein>
    <submittedName>
        <fullName evidence="1">Uncharacterized protein</fullName>
    </submittedName>
</protein>
<comment type="caution">
    <text evidence="1">The sequence shown here is derived from an EMBL/GenBank/DDBJ whole genome shotgun (WGS) entry which is preliminary data.</text>
</comment>
<dbReference type="EMBL" id="BAAAKV010000003">
    <property type="protein sequence ID" value="GAA1152456.1"/>
    <property type="molecule type" value="Genomic_DNA"/>
</dbReference>